<organism evidence="1 2">
    <name type="scientific">Rhizoctonia solani</name>
    <dbReference type="NCBI Taxonomy" id="456999"/>
    <lineage>
        <taxon>Eukaryota</taxon>
        <taxon>Fungi</taxon>
        <taxon>Dikarya</taxon>
        <taxon>Basidiomycota</taxon>
        <taxon>Agaricomycotina</taxon>
        <taxon>Agaricomycetes</taxon>
        <taxon>Cantharellales</taxon>
        <taxon>Ceratobasidiaceae</taxon>
        <taxon>Rhizoctonia</taxon>
    </lineage>
</organism>
<dbReference type="InterPro" id="IPR021858">
    <property type="entry name" value="Fun_TF"/>
</dbReference>
<evidence type="ECO:0000313" key="2">
    <source>
        <dbReference type="Proteomes" id="UP000663827"/>
    </source>
</evidence>
<dbReference type="AlphaFoldDB" id="A0A8H3HRY2"/>
<evidence type="ECO:0000313" key="1">
    <source>
        <dbReference type="EMBL" id="CAE7065392.1"/>
    </source>
</evidence>
<protein>
    <submittedName>
        <fullName evidence="1">Uncharacterized protein</fullName>
    </submittedName>
</protein>
<dbReference type="Pfam" id="PF11951">
    <property type="entry name" value="Fungal_trans_2"/>
    <property type="match status" value="1"/>
</dbReference>
<dbReference type="EMBL" id="CAJNJQ010000239">
    <property type="protein sequence ID" value="CAE7065392.1"/>
    <property type="molecule type" value="Genomic_DNA"/>
</dbReference>
<comment type="caution">
    <text evidence="1">The sequence shown here is derived from an EMBL/GenBank/DDBJ whole genome shotgun (WGS) entry which is preliminary data.</text>
</comment>
<reference evidence="1" key="1">
    <citation type="submission" date="2021-01" db="EMBL/GenBank/DDBJ databases">
        <authorList>
            <person name="Kaushik A."/>
        </authorList>
    </citation>
    <scope>NUCLEOTIDE SEQUENCE</scope>
    <source>
        <strain evidence="1">AG5</strain>
    </source>
</reference>
<name>A0A8H3HRY2_9AGAM</name>
<sequence length="242" mass="28537">MSALPNSRTRRVEDYLYLFTTQSSFKATDSPMSILRKIINPQTQLPYSPLDPLKTFLNSYWFMEYILVQSHKIMDSWYLIPANYERNQFLNGALHRLQASSFGRWVILVAVGLIQSFLTGDMTQIIRHSYWIGHIENTVKHEMTRDLVPQEMQERRSTWVHTWRFQPGELSFTESWMMVAWYAVQESWRLALLVYLYMAVCNTSSDDPRVQSYIKQILQVVGTVKERGKSSSYVSFFVQYLI</sequence>
<gene>
    <name evidence="1" type="ORF">RDB_LOCUS11118</name>
</gene>
<proteinExistence type="predicted"/>
<accession>A0A8H3HRY2</accession>
<dbReference type="Proteomes" id="UP000663827">
    <property type="component" value="Unassembled WGS sequence"/>
</dbReference>